<keyword evidence="4" id="KW-0812">Transmembrane</keyword>
<feature type="region of interest" description="Disordered" evidence="3">
    <location>
        <begin position="1950"/>
        <end position="1969"/>
    </location>
</feature>
<keyword evidence="2 5" id="KW-0808">Transferase</keyword>
<organism evidence="5 6">
    <name type="scientific">Bodo saltans</name>
    <name type="common">Flagellated protozoan</name>
    <dbReference type="NCBI Taxonomy" id="75058"/>
    <lineage>
        <taxon>Eukaryota</taxon>
        <taxon>Discoba</taxon>
        <taxon>Euglenozoa</taxon>
        <taxon>Kinetoplastea</taxon>
        <taxon>Metakinetoplastina</taxon>
        <taxon>Eubodonida</taxon>
        <taxon>Bodonidae</taxon>
        <taxon>Bodo</taxon>
    </lineage>
</organism>
<evidence type="ECO:0000256" key="3">
    <source>
        <dbReference type="SAM" id="MobiDB-lite"/>
    </source>
</evidence>
<dbReference type="PANTHER" id="PTHR40048">
    <property type="entry name" value="RHAMNOSYL O-METHYLTRANSFERASE"/>
    <property type="match status" value="1"/>
</dbReference>
<dbReference type="GO" id="GO:0008168">
    <property type="term" value="F:methyltransferase activity"/>
    <property type="evidence" value="ECO:0007669"/>
    <property type="project" value="UniProtKB-KW"/>
</dbReference>
<reference evidence="6" key="1">
    <citation type="submission" date="2015-09" db="EMBL/GenBank/DDBJ databases">
        <authorList>
            <consortium name="Pathogen Informatics"/>
        </authorList>
    </citation>
    <scope>NUCLEOTIDE SEQUENCE [LARGE SCALE GENOMIC DNA]</scope>
    <source>
        <strain evidence="6">Lake Konstanz</strain>
    </source>
</reference>
<name>A0A0S4J5L4_BODSA</name>
<accession>A0A0S4J5L4</accession>
<dbReference type="SUPFAM" id="SSF53335">
    <property type="entry name" value="S-adenosyl-L-methionine-dependent methyltransferases"/>
    <property type="match status" value="4"/>
</dbReference>
<keyword evidence="6" id="KW-1185">Reference proteome</keyword>
<dbReference type="GO" id="GO:0005886">
    <property type="term" value="C:plasma membrane"/>
    <property type="evidence" value="ECO:0007669"/>
    <property type="project" value="TreeGrafter"/>
</dbReference>
<keyword evidence="4" id="KW-0472">Membrane</keyword>
<evidence type="ECO:0000256" key="4">
    <source>
        <dbReference type="SAM" id="Phobius"/>
    </source>
</evidence>
<protein>
    <submittedName>
        <fullName evidence="5">Methyltransferase family 24, putative</fullName>
    </submittedName>
</protein>
<feature type="transmembrane region" description="Helical" evidence="4">
    <location>
        <begin position="7"/>
        <end position="25"/>
    </location>
</feature>
<evidence type="ECO:0000256" key="2">
    <source>
        <dbReference type="ARBA" id="ARBA00022679"/>
    </source>
</evidence>
<dbReference type="InterPro" id="IPR029063">
    <property type="entry name" value="SAM-dependent_MTases_sf"/>
</dbReference>
<dbReference type="Gene3D" id="3.40.50.150">
    <property type="entry name" value="Vaccinia Virus protein VP39"/>
    <property type="match status" value="4"/>
</dbReference>
<dbReference type="VEuPathDB" id="TriTrypDB:BSAL_89790"/>
<keyword evidence="1 5" id="KW-0489">Methyltransferase</keyword>
<dbReference type="Pfam" id="PF13578">
    <property type="entry name" value="Methyltransf_24"/>
    <property type="match status" value="3"/>
</dbReference>
<dbReference type="Proteomes" id="UP000051952">
    <property type="component" value="Unassembled WGS sequence"/>
</dbReference>
<keyword evidence="4" id="KW-1133">Transmembrane helix</keyword>
<gene>
    <name evidence="5" type="ORF">BSAL_89790</name>
</gene>
<evidence type="ECO:0000313" key="6">
    <source>
        <dbReference type="Proteomes" id="UP000051952"/>
    </source>
</evidence>
<dbReference type="GO" id="GO:0032259">
    <property type="term" value="P:methylation"/>
    <property type="evidence" value="ECO:0007669"/>
    <property type="project" value="UniProtKB-KW"/>
</dbReference>
<dbReference type="EMBL" id="CYKH01001164">
    <property type="protein sequence ID" value="CUG85429.1"/>
    <property type="molecule type" value="Genomic_DNA"/>
</dbReference>
<evidence type="ECO:0000313" key="5">
    <source>
        <dbReference type="EMBL" id="CUG85429.1"/>
    </source>
</evidence>
<proteinExistence type="predicted"/>
<sequence length="1978" mass="224633">MPASRRLFFRVGAVALMILLVTNFLELRRTFSPWNDEQLKEPVNTRRWHSSQSTLPKLILISPTNRPYYLTRQLHFVLPLRNCFDVRWFIIHRVEPEVTAFAPAFREQFPWIDEVRTYNNDSSYGGDERNFGRELAINSTNDDAMVYFLDDDNIMPDLCKVVNTRTLNLQTLYYADQFHCDKLRLPTTEKNWAEYWNKTSIFENQLKYKMDTASFLIPLASLRRSRHVLWGLRAVSDTPFFAAVLSIWLEYRGPRFVKRLPEVQFTYNTLSDRNGCLRKPWSKSMLRESYAEYKDLVGNMTAYFDGFPVVPHDYAHILSTIRRALPADQPMTYVELGVGLGATSLLMSRHELPTNVIGVDTFASPQQKNKATKLQFAFQGKGSIDWVQGAPQDVLATVKSIVASKLRVSKIDILLINADHSPASVIADFEAYSPLVAKGGFVVFDEFEDTLRIDGGVRKALMMLIEQKRIRLDQYDVIGTVKNVARAGPTTPDPDNRDWPSCSSKEFILRKKRWAQEPPPLPKLILLTVTTQPHYLPRILPTVQALLTCFDVKWIIVHRVEPGVTSYAAAFRNHFSWILETRAFSDDHSGTHERSLGIELALNTTRDDALVYFLDEDNTMPDLCSVVNTAKVHMETLYYADQARCGELRLNTLKLDLTDYKNFSYIYETQVRDQLHNGSFLVPLIALRHLQTRPTLPHELVVIGDFFTTLIYLWSDAKGPDYVKRLPGVSFNYKHVNDHNGCQRHPWRRSTLDESLEDYRQLLGTMTSQREQTSKEHLSDLTVVVPHEYGHFLSALRWSLPSATPATYVELGVGIGATSLLMSRHSLLTNVIGVDTFQAARQRKDADAMRASLKGKGSMNWITADPLAGAADVRNALTQKLNTTAVDILMINGDHSTTAVIAYYEQYSPLVVEGGFLVFDEYLDNTLGGDGVRKALMILMGDGRINASQYEFIGSISNEARAGTFLTADPDQRDWPQEMSKLFVLRRKPNETSPVTRPMLILITNTTAGRSFYLLRSLPAVLALRDCFDVRWIVVHRIDNDVAAFAPTFRDHFSWISEVRAYSNEDASGVYERNMGVDMAIKVTRGNALVYFLSDDNTPPDLCSTLTNTVVLPETLYYADLGHCGLVREPSRHRNWTEFNNQKSVLEKQIQGKMDWGNFLFPLELLQSARSVNTSLPSPIYLTTLVTMWIAQNGPDFIKRMPNVRFHFEQLNDHYGCTRKPWSTSLFSASLDDYRQLLGNMTAQREQSSRDRLSDFETVVPHEYGHILSSIRWSLSSLDHATYLEIGVGLGATSMLMSRHPLLTNVIGVDPFSLRSQKEDADALRATFQGQGTISWIQSGINSSFKHVERTLGALRVPHVDILLINVERSPHTVIEAWDLFSPLVGIGGFVVFDEYLDNTIGVRKAIMTLIEDGRINAKDFDVIGAVANDAHAGPYLTPDPDQRDWPLGTSKVFVLRRRRWPNEPQPQQKLIAITTTNRSHYLTRTLPFVMGLRNCFDVRWIIVHQSDPDAPSVVAPAFRSQFWWVTEVMQSYDADRKTHDRRVGIEAALNVTLDDALVYFLDDDTIIPYLCSTLPVTASLPERLHFGDQAQCGKIRQRSNDMKWSDYMNIESMHKSQLQGRMNIGNFIVPLASLRLTSPEQRELPGTMLIATLISIWIQHRGVDAVRRLPNIRFHLNHLGERSGCLKNPFSKSLLKESLEDYRKLLGFMSKHREEPQTKLSETFVVVPHEYGFIVSAIRWILPAVVPATYVEVGIGLGATSLLMSRHTLPTNVIGVDKFSIPNQREDAEALRSAFQGKGSIEWIDGESQTSFQLVQDSLQKVQHAKIDILMINSDHTTASVMADFELYSPLVADGGYIVFDECFDSVSVGYGVRAAIMQLLDSRARGFEVIGPLENDADAALCLTNDPHLRDWPKDVTKTFILRKRNSTESPTGWRDRALAVRRERMTKKPVREMKSSHMKQGKNMGHSLKLKMQYL</sequence>
<dbReference type="PANTHER" id="PTHR40048:SF1">
    <property type="entry name" value="RHAMNOSYL O-METHYLTRANSFERASE"/>
    <property type="match status" value="1"/>
</dbReference>
<evidence type="ECO:0000256" key="1">
    <source>
        <dbReference type="ARBA" id="ARBA00022603"/>
    </source>
</evidence>